<keyword evidence="1" id="KW-1133">Transmembrane helix</keyword>
<evidence type="ECO:0008006" key="4">
    <source>
        <dbReference type="Google" id="ProtNLM"/>
    </source>
</evidence>
<feature type="transmembrane region" description="Helical" evidence="1">
    <location>
        <begin position="6"/>
        <end position="27"/>
    </location>
</feature>
<reference evidence="3" key="1">
    <citation type="submission" date="2017-01" db="EMBL/GenBank/DDBJ databases">
        <authorList>
            <person name="Mah S.A."/>
            <person name="Swanson W.J."/>
            <person name="Moy G.W."/>
            <person name="Vacquier V.D."/>
        </authorList>
    </citation>
    <scope>NUCLEOTIDE SEQUENCE [LARGE SCALE GENOMIC DNA]</scope>
    <source>
        <strain evidence="3">124861</strain>
    </source>
</reference>
<name>A0A1X3DJF2_9NEIS</name>
<proteinExistence type="predicted"/>
<dbReference type="RefSeq" id="WP_054599417.1">
    <property type="nucleotide sequence ID" value="NZ_MTAA01000017.1"/>
</dbReference>
<dbReference type="AlphaFoldDB" id="A0A1X3DJF2"/>
<feature type="transmembrane region" description="Helical" evidence="1">
    <location>
        <begin position="39"/>
        <end position="57"/>
    </location>
</feature>
<dbReference type="STRING" id="1931275.BV914_08065"/>
<dbReference type="InterPro" id="IPR016768">
    <property type="entry name" value="UCP019883"/>
</dbReference>
<dbReference type="Proteomes" id="UP000193303">
    <property type="component" value="Unassembled WGS sequence"/>
</dbReference>
<dbReference type="OrthoDB" id="5785537at2"/>
<evidence type="ECO:0000313" key="2">
    <source>
        <dbReference type="EMBL" id="OSI23160.1"/>
    </source>
</evidence>
<organism evidence="2 3">
    <name type="scientific">Neisseria dumasiana</name>
    <dbReference type="NCBI Taxonomy" id="1931275"/>
    <lineage>
        <taxon>Bacteria</taxon>
        <taxon>Pseudomonadati</taxon>
        <taxon>Pseudomonadota</taxon>
        <taxon>Betaproteobacteria</taxon>
        <taxon>Neisseriales</taxon>
        <taxon>Neisseriaceae</taxon>
        <taxon>Neisseria</taxon>
    </lineage>
</organism>
<comment type="caution">
    <text evidence="2">The sequence shown here is derived from an EMBL/GenBank/DDBJ whole genome shotgun (WGS) entry which is preliminary data.</text>
</comment>
<feature type="transmembrane region" description="Helical" evidence="1">
    <location>
        <begin position="69"/>
        <end position="93"/>
    </location>
</feature>
<protein>
    <recommendedName>
        <fullName evidence="4">DUF2818 domain-containing protein</fullName>
    </recommendedName>
</protein>
<keyword evidence="1" id="KW-0812">Transmembrane</keyword>
<dbReference type="PIRSF" id="PIRSF019883">
    <property type="entry name" value="UCP019883"/>
    <property type="match status" value="1"/>
</dbReference>
<keyword evidence="1" id="KW-0472">Membrane</keyword>
<accession>A0A1X3DJF2</accession>
<sequence length="99" mass="11644">MTSSMYILLLLAFIFANAPFLTQRLLGVFKLKRKHIGHHLFELFIGFGITAALAYVLESRAGVVHNQDWEFYAVVICLYLIFAFPAFVWRYFWHGRNRE</sequence>
<gene>
    <name evidence="2" type="ORF">BV912_04325</name>
</gene>
<dbReference type="Pfam" id="PF10993">
    <property type="entry name" value="DUF2818"/>
    <property type="match status" value="1"/>
</dbReference>
<evidence type="ECO:0000256" key="1">
    <source>
        <dbReference type="SAM" id="Phobius"/>
    </source>
</evidence>
<dbReference type="EMBL" id="MTAB01000007">
    <property type="protein sequence ID" value="OSI23160.1"/>
    <property type="molecule type" value="Genomic_DNA"/>
</dbReference>
<evidence type="ECO:0000313" key="3">
    <source>
        <dbReference type="Proteomes" id="UP000193303"/>
    </source>
</evidence>